<comment type="similarity">
    <text evidence="1 2">Belongs to the DXO/Dom3Z family.</text>
</comment>
<name>A0A0K0F3Y9_STRVS</name>
<dbReference type="GO" id="GO:0005829">
    <property type="term" value="C:cytosol"/>
    <property type="evidence" value="ECO:0007669"/>
    <property type="project" value="TreeGrafter"/>
</dbReference>
<protein>
    <recommendedName>
        <fullName evidence="2">Decapping nuclease</fullName>
        <ecNumber evidence="2">3.6.1.-</ecNumber>
    </recommendedName>
</protein>
<dbReference type="GO" id="GO:0004518">
    <property type="term" value="F:nuclease activity"/>
    <property type="evidence" value="ECO:0007669"/>
    <property type="project" value="UniProtKB-KW"/>
</dbReference>
<dbReference type="STRING" id="75913.A0A0K0F3Y9"/>
<dbReference type="InterPro" id="IPR013961">
    <property type="entry name" value="RAI1"/>
</dbReference>
<evidence type="ECO:0000256" key="1">
    <source>
        <dbReference type="ARBA" id="ARBA00006562"/>
    </source>
</evidence>
<keyword evidence="2" id="KW-0547">Nucleotide-binding</keyword>
<dbReference type="GO" id="GO:0046872">
    <property type="term" value="F:metal ion binding"/>
    <property type="evidence" value="ECO:0007669"/>
    <property type="project" value="UniProtKB-KW"/>
</dbReference>
<keyword evidence="2" id="KW-0539">Nucleus</keyword>
<dbReference type="PANTHER" id="PTHR12395">
    <property type="entry name" value="DOM-3 RELATED"/>
    <property type="match status" value="1"/>
</dbReference>
<evidence type="ECO:0000256" key="3">
    <source>
        <dbReference type="SAM" id="Phobius"/>
    </source>
</evidence>
<dbReference type="GO" id="GO:0110155">
    <property type="term" value="P:NAD-cap decapping"/>
    <property type="evidence" value="ECO:0007669"/>
    <property type="project" value="TreeGrafter"/>
</dbReference>
<dbReference type="InterPro" id="IPR039039">
    <property type="entry name" value="RAI1-like_fam"/>
</dbReference>
<comment type="function">
    <text evidence="2">Decapping enzyme for NAD-capped RNAs: specifically hydrolyzes the nicotinamide adenine dinucleotide (NAD) cap from a subset of RNAs by removing the entire NAD moiety from the 5'-end of an NAD-capped RNA.</text>
</comment>
<dbReference type="Proteomes" id="UP000035680">
    <property type="component" value="Unassembled WGS sequence"/>
</dbReference>
<keyword evidence="2" id="KW-0378">Hydrolase</keyword>
<comment type="subcellular location">
    <subcellularLocation>
        <location evidence="2">Nucleus</location>
    </subcellularLocation>
</comment>
<keyword evidence="3" id="KW-0812">Transmembrane</keyword>
<organism evidence="5 6">
    <name type="scientific">Strongyloides venezuelensis</name>
    <name type="common">Threadworm</name>
    <dbReference type="NCBI Taxonomy" id="75913"/>
    <lineage>
        <taxon>Eukaryota</taxon>
        <taxon>Metazoa</taxon>
        <taxon>Ecdysozoa</taxon>
        <taxon>Nematoda</taxon>
        <taxon>Chromadorea</taxon>
        <taxon>Rhabditida</taxon>
        <taxon>Tylenchina</taxon>
        <taxon>Panagrolaimomorpha</taxon>
        <taxon>Strongyloidoidea</taxon>
        <taxon>Strongyloididae</taxon>
        <taxon>Strongyloides</taxon>
    </lineage>
</organism>
<keyword evidence="2" id="KW-0694">RNA-binding</keyword>
<dbReference type="EC" id="3.6.1.-" evidence="2"/>
<reference evidence="6" key="2">
    <citation type="submission" date="2015-08" db="UniProtKB">
        <authorList>
            <consortium name="WormBaseParasite"/>
        </authorList>
    </citation>
    <scope>IDENTIFICATION</scope>
</reference>
<keyword evidence="3" id="KW-0472">Membrane</keyword>
<feature type="transmembrane region" description="Helical" evidence="3">
    <location>
        <begin position="7"/>
        <end position="24"/>
    </location>
</feature>
<keyword evidence="5" id="KW-1185">Reference proteome</keyword>
<evidence type="ECO:0000313" key="5">
    <source>
        <dbReference type="Proteomes" id="UP000035680"/>
    </source>
</evidence>
<dbReference type="GO" id="GO:0003723">
    <property type="term" value="F:RNA binding"/>
    <property type="evidence" value="ECO:0007669"/>
    <property type="project" value="UniProtKB-KW"/>
</dbReference>
<keyword evidence="2" id="KW-0479">Metal-binding</keyword>
<proteinExistence type="inferred from homology"/>
<keyword evidence="2" id="KW-0540">Nuclease</keyword>
<evidence type="ECO:0000313" key="6">
    <source>
        <dbReference type="WBParaSite" id="SVE_0352400.1"/>
    </source>
</evidence>
<dbReference type="WBParaSite" id="SVE_0352400.1">
    <property type="protein sequence ID" value="SVE_0352400.1"/>
    <property type="gene ID" value="SVE_0352400"/>
</dbReference>
<dbReference type="GO" id="GO:0000956">
    <property type="term" value="P:nuclear-transcribed mRNA catabolic process"/>
    <property type="evidence" value="ECO:0007669"/>
    <property type="project" value="TreeGrafter"/>
</dbReference>
<dbReference type="AlphaFoldDB" id="A0A0K0F3Y9"/>
<dbReference type="GO" id="GO:0005634">
    <property type="term" value="C:nucleus"/>
    <property type="evidence" value="ECO:0007669"/>
    <property type="project" value="UniProtKB-SubCell"/>
</dbReference>
<evidence type="ECO:0000256" key="2">
    <source>
        <dbReference type="RuleBase" id="RU367113"/>
    </source>
</evidence>
<sequence length="382" mass="45982">MESICVFLIKFVFLIFLFKFLSWFQDFYTKCRDYFKRFFFEKELYYDIISKPKKIDSLSFDSHGQILKDKIANKVYFNDNIMTLKELKIDLKRNFDLYNHEYERYKYLFNSNILLYFNNKYYDTLKRNLNNADFFISRGLLSYLAGAFKDDRNIIFWAFHMDGVLVIVDEFDNSIKSINKLLINYIGLNFENTTCSKKKESYPNYSRLVKNWEQYKEVNIIDIFNPKYKRIRVAYFCEIDAFDRKTGKPIELKTKFRTPGNSNNLFDYKSAIATFFQCMLGNVSEIVVGIKRENYIVDEIIKYQRDKLLNIHGVNKAIKNCCQQLCDNLKKIKRKMENNEYEGCIKIEGKNNCQELIFKYYSKYPNEFKKLFTSKFCKEFSI</sequence>
<feature type="domain" description="RAI1-like" evidence="4">
    <location>
        <begin position="51"/>
        <end position="355"/>
    </location>
</feature>
<dbReference type="GO" id="GO:0034353">
    <property type="term" value="F:mRNA 5'-diphosphatase activity"/>
    <property type="evidence" value="ECO:0007669"/>
    <property type="project" value="TreeGrafter"/>
</dbReference>
<comment type="cofactor">
    <cofactor evidence="2">
        <name>a divalent metal cation</name>
        <dbReference type="ChEBI" id="CHEBI:60240"/>
    </cofactor>
</comment>
<dbReference type="Pfam" id="PF08652">
    <property type="entry name" value="RAI1"/>
    <property type="match status" value="1"/>
</dbReference>
<evidence type="ECO:0000259" key="4">
    <source>
        <dbReference type="Pfam" id="PF08652"/>
    </source>
</evidence>
<keyword evidence="3" id="KW-1133">Transmembrane helix</keyword>
<dbReference type="PANTHER" id="PTHR12395:SF9">
    <property type="entry name" value="DECAPPING AND EXORIBONUCLEASE PROTEIN"/>
    <property type="match status" value="1"/>
</dbReference>
<accession>A0A0K0F3Y9</accession>
<reference evidence="5" key="1">
    <citation type="submission" date="2014-07" db="EMBL/GenBank/DDBJ databases">
        <authorList>
            <person name="Martin A.A"/>
            <person name="De Silva N."/>
        </authorList>
    </citation>
    <scope>NUCLEOTIDE SEQUENCE</scope>
</reference>
<dbReference type="GO" id="GO:0000166">
    <property type="term" value="F:nucleotide binding"/>
    <property type="evidence" value="ECO:0007669"/>
    <property type="project" value="UniProtKB-KW"/>
</dbReference>